<evidence type="ECO:0000256" key="1">
    <source>
        <dbReference type="SAM" id="MobiDB-lite"/>
    </source>
</evidence>
<name>A0A8D9BKN5_9HEMI</name>
<evidence type="ECO:0000313" key="2">
    <source>
        <dbReference type="EMBL" id="CAG6784402.1"/>
    </source>
</evidence>
<sequence length="130" mass="14779">MRLGGRARNVRILPLKSFKKIEWKKSYTLGLHIISPIQQSVQIDTFFSNGNKHLQEVEKKEERTLDQGLGGGAGNEDKAERVNVLSNKGYDALEKGIRTRCSRQFSRGKKMKIEIKLCVRECDVEANVAF</sequence>
<dbReference type="EMBL" id="HBUF01637289">
    <property type="protein sequence ID" value="CAG6784402.1"/>
    <property type="molecule type" value="Transcribed_RNA"/>
</dbReference>
<accession>A0A8D9BKN5</accession>
<proteinExistence type="predicted"/>
<protein>
    <submittedName>
        <fullName evidence="2">Uncharacterized protein</fullName>
    </submittedName>
</protein>
<feature type="region of interest" description="Disordered" evidence="1">
    <location>
        <begin position="57"/>
        <end position="77"/>
    </location>
</feature>
<dbReference type="AlphaFoldDB" id="A0A8D9BKN5"/>
<organism evidence="2">
    <name type="scientific">Cacopsylla melanoneura</name>
    <dbReference type="NCBI Taxonomy" id="428564"/>
    <lineage>
        <taxon>Eukaryota</taxon>
        <taxon>Metazoa</taxon>
        <taxon>Ecdysozoa</taxon>
        <taxon>Arthropoda</taxon>
        <taxon>Hexapoda</taxon>
        <taxon>Insecta</taxon>
        <taxon>Pterygota</taxon>
        <taxon>Neoptera</taxon>
        <taxon>Paraneoptera</taxon>
        <taxon>Hemiptera</taxon>
        <taxon>Sternorrhyncha</taxon>
        <taxon>Psylloidea</taxon>
        <taxon>Psyllidae</taxon>
        <taxon>Psyllinae</taxon>
        <taxon>Cacopsylla</taxon>
    </lineage>
</organism>
<reference evidence="2" key="1">
    <citation type="submission" date="2021-05" db="EMBL/GenBank/DDBJ databases">
        <authorList>
            <person name="Alioto T."/>
            <person name="Alioto T."/>
            <person name="Gomez Garrido J."/>
        </authorList>
    </citation>
    <scope>NUCLEOTIDE SEQUENCE</scope>
</reference>